<dbReference type="Proteomes" id="UP000076630">
    <property type="component" value="Unassembled WGS sequence"/>
</dbReference>
<name>A0A163ZN99_9FLAO</name>
<dbReference type="EMBL" id="LQNU01000048">
    <property type="protein sequence ID" value="KZE82118.1"/>
    <property type="molecule type" value="Genomic_DNA"/>
</dbReference>
<evidence type="ECO:0000259" key="1">
    <source>
        <dbReference type="Pfam" id="PF01551"/>
    </source>
</evidence>
<protein>
    <submittedName>
        <fullName evidence="2">Peptidase M23</fullName>
    </submittedName>
</protein>
<organism evidence="2 3">
    <name type="scientific">Myroides marinus</name>
    <dbReference type="NCBI Taxonomy" id="703342"/>
    <lineage>
        <taxon>Bacteria</taxon>
        <taxon>Pseudomonadati</taxon>
        <taxon>Bacteroidota</taxon>
        <taxon>Flavobacteriia</taxon>
        <taxon>Flavobacteriales</taxon>
        <taxon>Flavobacteriaceae</taxon>
        <taxon>Myroides</taxon>
    </lineage>
</organism>
<dbReference type="SUPFAM" id="SSF51261">
    <property type="entry name" value="Duplicated hybrid motif"/>
    <property type="match status" value="1"/>
</dbReference>
<evidence type="ECO:0000313" key="3">
    <source>
        <dbReference type="Proteomes" id="UP000076630"/>
    </source>
</evidence>
<keyword evidence="3" id="KW-1185">Reference proteome</keyword>
<dbReference type="PANTHER" id="PTHR21666">
    <property type="entry name" value="PEPTIDASE-RELATED"/>
    <property type="match status" value="1"/>
</dbReference>
<accession>A0A163ZN99</accession>
<proteinExistence type="predicted"/>
<sequence length="588" mass="66174">MSFIFRDNAIFYGLIVYFSRKVFKIMRVKIVTGMFLSACSTLVSAQNTETFDSPLNISIHASGNFGELRGTHFHTGLDIKTQQRIGLPVYAPADGYVSRIKVSTWGYGKALYIDHPNGQTTVYGHLNAYAGDIAKLVLDRHYGEKNFEIEIFPRKNELQVKKGQIIAYTGNTGGSGGPHLHYEFRDTKTQNIINPLKEGMDKRLTDTQAPTVNGLYVYPVGDGAVANESETPSLLTYTTQKDGTLLVTPVKGRGDLSFGIDIHDTANYNTNKNGVYLLETFVNGKPLFSYRFDTFSFNETGYVNALIDYERYLNTKKKVQKLFFEKTYSLSVLTVDPSKGVFNVKSGQNYNYSIVLSDYHGNKTTISIPVEFSNSVAKTKKVAPTGEYKINSDRDYIFEKKNVTVSIPAKAFYNDFVMDMSVENDVLKLHKPVVPFAKSMSITFDTSAMNISNRDKAFIARVDGGKRDYFKTTKKGNLWTIYAKSFGDYKILIDDTAPTIDNASFTEGKWLSNESEISFQIRDNMSGIDTINGYINGNWILLDYDYKTRKIVHKFSDGKVVSGRNDVVIKVKDSVGNEGVYESHFFRQ</sequence>
<gene>
    <name evidence="2" type="ORF">AV926_07435</name>
</gene>
<dbReference type="OrthoDB" id="9810477at2"/>
<dbReference type="AlphaFoldDB" id="A0A163ZN99"/>
<feature type="domain" description="M23ase beta-sheet core" evidence="1">
    <location>
        <begin position="73"/>
        <end position="129"/>
    </location>
</feature>
<dbReference type="PANTHER" id="PTHR21666:SF285">
    <property type="entry name" value="M23 FAMILY METALLOPEPTIDASE"/>
    <property type="match status" value="1"/>
</dbReference>
<dbReference type="InterPro" id="IPR011055">
    <property type="entry name" value="Dup_hybrid_motif"/>
</dbReference>
<evidence type="ECO:0000313" key="2">
    <source>
        <dbReference type="EMBL" id="KZE82118.1"/>
    </source>
</evidence>
<reference evidence="2 3" key="1">
    <citation type="submission" date="2016-01" db="EMBL/GenBank/DDBJ databases">
        <title>Whole genome sequencing of Myroides marinus L41.</title>
        <authorList>
            <person name="Hong K.W."/>
        </authorList>
    </citation>
    <scope>NUCLEOTIDE SEQUENCE [LARGE SCALE GENOMIC DNA]</scope>
    <source>
        <strain evidence="2 3">L41</strain>
    </source>
</reference>
<dbReference type="Pfam" id="PF01551">
    <property type="entry name" value="Peptidase_M23"/>
    <property type="match status" value="2"/>
</dbReference>
<dbReference type="Gene3D" id="2.70.70.10">
    <property type="entry name" value="Glucose Permease (Domain IIA)"/>
    <property type="match status" value="1"/>
</dbReference>
<feature type="domain" description="M23ase beta-sheet core" evidence="1">
    <location>
        <begin position="157"/>
        <end position="188"/>
    </location>
</feature>
<dbReference type="InterPro" id="IPR050570">
    <property type="entry name" value="Cell_wall_metabolism_enzyme"/>
</dbReference>
<dbReference type="InterPro" id="IPR016047">
    <property type="entry name" value="M23ase_b-sheet_dom"/>
</dbReference>
<dbReference type="CDD" id="cd12797">
    <property type="entry name" value="M23_peptidase"/>
    <property type="match status" value="1"/>
</dbReference>
<comment type="caution">
    <text evidence="2">The sequence shown here is derived from an EMBL/GenBank/DDBJ whole genome shotgun (WGS) entry which is preliminary data.</text>
</comment>
<dbReference type="GO" id="GO:0004222">
    <property type="term" value="F:metalloendopeptidase activity"/>
    <property type="evidence" value="ECO:0007669"/>
    <property type="project" value="TreeGrafter"/>
</dbReference>